<protein>
    <submittedName>
        <fullName evidence="1">Uncharacterized protein</fullName>
    </submittedName>
</protein>
<sequence>MIKLLYPFKKLIAIVLILFFIANIAIGLACSISRFVMENLITADCSDTCNSKTPHHQVSADPEPSPKPILGTNQAYLTGDSDCCTEGVGGFYSITKTLHSERTIKFLSIVNDLPFIKFTSPNFSILGTYKIYYIDEGPPFVRTKLHIDHQLFLI</sequence>
<dbReference type="Proteomes" id="UP000007590">
    <property type="component" value="Chromosome"/>
</dbReference>
<evidence type="ECO:0000313" key="1">
    <source>
        <dbReference type="EMBL" id="AFD06718.1"/>
    </source>
</evidence>
<dbReference type="HOGENOM" id="CLU_1703079_0_0_10"/>
<gene>
    <name evidence="1" type="ordered locus">Solca_1652</name>
</gene>
<dbReference type="RefSeq" id="WP_014679945.1">
    <property type="nucleotide sequence ID" value="NC_017770.1"/>
</dbReference>
<dbReference type="EMBL" id="CP003349">
    <property type="protein sequence ID" value="AFD06718.1"/>
    <property type="molecule type" value="Genomic_DNA"/>
</dbReference>
<proteinExistence type="predicted"/>
<dbReference type="PROSITE" id="PS51257">
    <property type="entry name" value="PROKAR_LIPOPROTEIN"/>
    <property type="match status" value="1"/>
</dbReference>
<name>H8KVU5_SOLCM</name>
<dbReference type="STRING" id="929556.Solca_1652"/>
<evidence type="ECO:0000313" key="2">
    <source>
        <dbReference type="Proteomes" id="UP000007590"/>
    </source>
</evidence>
<dbReference type="AlphaFoldDB" id="H8KVU5"/>
<accession>H8KVU5</accession>
<keyword evidence="2" id="KW-1185">Reference proteome</keyword>
<dbReference type="KEGG" id="scn:Solca_1652"/>
<organism evidence="1 2">
    <name type="scientific">Solitalea canadensis (strain ATCC 29591 / DSM 3403 / JCM 21819 / LMG 8368 / NBRC 15130 / NCIMB 12057 / USAM 9D)</name>
    <name type="common">Flexibacter canadensis</name>
    <dbReference type="NCBI Taxonomy" id="929556"/>
    <lineage>
        <taxon>Bacteria</taxon>
        <taxon>Pseudomonadati</taxon>
        <taxon>Bacteroidota</taxon>
        <taxon>Sphingobacteriia</taxon>
        <taxon>Sphingobacteriales</taxon>
        <taxon>Sphingobacteriaceae</taxon>
        <taxon>Solitalea</taxon>
    </lineage>
</organism>
<reference evidence="1" key="1">
    <citation type="submission" date="2012-02" db="EMBL/GenBank/DDBJ databases">
        <title>The complete genome of Solitalea canadensis DSM 3403.</title>
        <authorList>
            <consortium name="US DOE Joint Genome Institute (JGI-PGF)"/>
            <person name="Lucas S."/>
            <person name="Copeland A."/>
            <person name="Lapidus A."/>
            <person name="Glavina del Rio T."/>
            <person name="Dalin E."/>
            <person name="Tice H."/>
            <person name="Bruce D."/>
            <person name="Goodwin L."/>
            <person name="Pitluck S."/>
            <person name="Peters L."/>
            <person name="Ovchinnikova G."/>
            <person name="Lu M."/>
            <person name="Kyrpides N."/>
            <person name="Mavromatis K."/>
            <person name="Ivanova N."/>
            <person name="Brettin T."/>
            <person name="Detter J.C."/>
            <person name="Han C."/>
            <person name="Larimer F."/>
            <person name="Land M."/>
            <person name="Hauser L."/>
            <person name="Markowitz V."/>
            <person name="Cheng J.-F."/>
            <person name="Hugenholtz P."/>
            <person name="Woyke T."/>
            <person name="Wu D."/>
            <person name="Spring S."/>
            <person name="Schroeder M."/>
            <person name="Kopitz M."/>
            <person name="Brambilla E."/>
            <person name="Klenk H.-P."/>
            <person name="Eisen J.A."/>
        </authorList>
    </citation>
    <scope>NUCLEOTIDE SEQUENCE</scope>
    <source>
        <strain evidence="1">DSM 3403</strain>
    </source>
</reference>